<reference evidence="4 5" key="1">
    <citation type="submission" date="2017-07" db="EMBL/GenBank/DDBJ databases">
        <title>Leptospira spp. isolated from tropical soils.</title>
        <authorList>
            <person name="Thibeaux R."/>
            <person name="Iraola G."/>
            <person name="Ferres I."/>
            <person name="Bierque E."/>
            <person name="Girault D."/>
            <person name="Soupe-Gilbert M.-E."/>
            <person name="Picardeau M."/>
            <person name="Goarant C."/>
        </authorList>
    </citation>
    <scope>NUCLEOTIDE SEQUENCE [LARGE SCALE GENOMIC DNA]</scope>
    <source>
        <strain evidence="4 5">FH2-B-A1</strain>
    </source>
</reference>
<dbReference type="EMBL" id="NPDX01000001">
    <property type="protein sequence ID" value="PJZ85585.1"/>
    <property type="molecule type" value="Genomic_DNA"/>
</dbReference>
<sequence>MKRIRIISKFFIYGFYIFLFNCGIQSDSASEKAQILGLVDSYLKTYTTSSLLLDISNNLIIPKYTNLDNKVTALQTAATNYVTTTDATNLNLVKNAWIEADLAYRQIEWAYFGPAYIPNNVYLYLDSFSKSFPIDPTAIESKITSNLAPNGLRVDGLDTVEYLLFKDNATTTNAAFADTNRKTYLTKLIQDIKTQTGLLIFHWDKSRSTSFYNSFTTAGKGSREYPNTKDGLTELTNQMVFFCNTIVDIKIAEPSGLRATNLGVKDITKVETPYANLSLDSLLYNLQGFSDIGDAGLYKFLALRSETVVPRLQGQIRTTTASVNSVKTKYGTFQNAITTGNQDVELMLGEFKKLRIIISTELISALGGTIGASSNDGD</sequence>
<dbReference type="CDD" id="cd14659">
    <property type="entry name" value="Imelysin-like_IPPA"/>
    <property type="match status" value="1"/>
</dbReference>
<dbReference type="InterPro" id="IPR018976">
    <property type="entry name" value="Imelysin-like"/>
</dbReference>
<dbReference type="InterPro" id="IPR038352">
    <property type="entry name" value="Imelysin_sf"/>
</dbReference>
<evidence type="ECO:0000313" key="4">
    <source>
        <dbReference type="EMBL" id="PJZ85585.1"/>
    </source>
</evidence>
<dbReference type="Proteomes" id="UP000232145">
    <property type="component" value="Unassembled WGS sequence"/>
</dbReference>
<evidence type="ECO:0000313" key="5">
    <source>
        <dbReference type="Proteomes" id="UP000232145"/>
    </source>
</evidence>
<protein>
    <submittedName>
        <fullName evidence="4">Imelysin</fullName>
    </submittedName>
</protein>
<comment type="caution">
    <text evidence="4">The sequence shown here is derived from an EMBL/GenBank/DDBJ whole genome shotgun (WGS) entry which is preliminary data.</text>
</comment>
<dbReference type="RefSeq" id="WP_100742480.1">
    <property type="nucleotide sequence ID" value="NZ_NPDW01000001.1"/>
</dbReference>
<dbReference type="InterPro" id="IPR034984">
    <property type="entry name" value="Imelysin-like_IPPA"/>
</dbReference>
<keyword evidence="5" id="KW-1185">Reference proteome</keyword>
<dbReference type="OrthoDB" id="343197at2"/>
<proteinExistence type="predicted"/>
<accession>A0A2N0AMW8</accession>
<dbReference type="AlphaFoldDB" id="A0A2N0AMW8"/>
<evidence type="ECO:0000256" key="2">
    <source>
        <dbReference type="ARBA" id="ARBA00022729"/>
    </source>
</evidence>
<feature type="domain" description="Imelysin-like" evidence="3">
    <location>
        <begin position="60"/>
        <end position="338"/>
    </location>
</feature>
<name>A0A2N0AMW8_9LEPT</name>
<comment type="subcellular location">
    <subcellularLocation>
        <location evidence="1">Cell envelope</location>
    </subcellularLocation>
</comment>
<gene>
    <name evidence="4" type="ORF">CH364_05070</name>
</gene>
<keyword evidence="2" id="KW-0732">Signal</keyword>
<evidence type="ECO:0000256" key="1">
    <source>
        <dbReference type="ARBA" id="ARBA00004196"/>
    </source>
</evidence>
<organism evidence="4 5">
    <name type="scientific">Leptospira harrisiae</name>
    <dbReference type="NCBI Taxonomy" id="2023189"/>
    <lineage>
        <taxon>Bacteria</taxon>
        <taxon>Pseudomonadati</taxon>
        <taxon>Spirochaetota</taxon>
        <taxon>Spirochaetia</taxon>
        <taxon>Leptospirales</taxon>
        <taxon>Leptospiraceae</taxon>
        <taxon>Leptospira</taxon>
    </lineage>
</organism>
<dbReference type="GO" id="GO:0030313">
    <property type="term" value="C:cell envelope"/>
    <property type="evidence" value="ECO:0007669"/>
    <property type="project" value="UniProtKB-SubCell"/>
</dbReference>
<dbReference type="Gene3D" id="1.20.1420.20">
    <property type="entry name" value="M75 peptidase, HXXE motif"/>
    <property type="match status" value="1"/>
</dbReference>
<dbReference type="Pfam" id="PF09375">
    <property type="entry name" value="Peptidase_M75"/>
    <property type="match status" value="1"/>
</dbReference>
<evidence type="ECO:0000259" key="3">
    <source>
        <dbReference type="Pfam" id="PF09375"/>
    </source>
</evidence>